<evidence type="ECO:0000313" key="1">
    <source>
        <dbReference type="EMBL" id="RPB09410.1"/>
    </source>
</evidence>
<protein>
    <submittedName>
        <fullName evidence="1">DUF1365-domain-containing protein</fullName>
    </submittedName>
</protein>
<dbReference type="InterPro" id="IPR010775">
    <property type="entry name" value="DUF1365"/>
</dbReference>
<evidence type="ECO:0000313" key="2">
    <source>
        <dbReference type="Proteomes" id="UP000277580"/>
    </source>
</evidence>
<reference evidence="1 2" key="1">
    <citation type="journal article" date="2018" name="Nat. Ecol. Evol.">
        <title>Pezizomycetes genomes reveal the molecular basis of ectomycorrhizal truffle lifestyle.</title>
        <authorList>
            <person name="Murat C."/>
            <person name="Payen T."/>
            <person name="Noel B."/>
            <person name="Kuo A."/>
            <person name="Morin E."/>
            <person name="Chen J."/>
            <person name="Kohler A."/>
            <person name="Krizsan K."/>
            <person name="Balestrini R."/>
            <person name="Da Silva C."/>
            <person name="Montanini B."/>
            <person name="Hainaut M."/>
            <person name="Levati E."/>
            <person name="Barry K.W."/>
            <person name="Belfiori B."/>
            <person name="Cichocki N."/>
            <person name="Clum A."/>
            <person name="Dockter R.B."/>
            <person name="Fauchery L."/>
            <person name="Guy J."/>
            <person name="Iotti M."/>
            <person name="Le Tacon F."/>
            <person name="Lindquist E.A."/>
            <person name="Lipzen A."/>
            <person name="Malagnac F."/>
            <person name="Mello A."/>
            <person name="Molinier V."/>
            <person name="Miyauchi S."/>
            <person name="Poulain J."/>
            <person name="Riccioni C."/>
            <person name="Rubini A."/>
            <person name="Sitrit Y."/>
            <person name="Splivallo R."/>
            <person name="Traeger S."/>
            <person name="Wang M."/>
            <person name="Zifcakova L."/>
            <person name="Wipf D."/>
            <person name="Zambonelli A."/>
            <person name="Paolocci F."/>
            <person name="Nowrousian M."/>
            <person name="Ottonello S."/>
            <person name="Baldrian P."/>
            <person name="Spatafora J.W."/>
            <person name="Henrissat B."/>
            <person name="Nagy L.G."/>
            <person name="Aury J.M."/>
            <person name="Wincker P."/>
            <person name="Grigoriev I.V."/>
            <person name="Bonfante P."/>
            <person name="Martin F.M."/>
        </authorList>
    </citation>
    <scope>NUCLEOTIDE SEQUENCE [LARGE SCALE GENOMIC DNA]</scope>
    <source>
        <strain evidence="1 2">CCBAS932</strain>
    </source>
</reference>
<accession>A0A3N4KFZ0</accession>
<dbReference type="PANTHER" id="PTHR33973">
    <property type="entry name" value="OS07G0153300 PROTEIN"/>
    <property type="match status" value="1"/>
</dbReference>
<organism evidence="1 2">
    <name type="scientific">Morchella conica CCBAS932</name>
    <dbReference type="NCBI Taxonomy" id="1392247"/>
    <lineage>
        <taxon>Eukaryota</taxon>
        <taxon>Fungi</taxon>
        <taxon>Dikarya</taxon>
        <taxon>Ascomycota</taxon>
        <taxon>Pezizomycotina</taxon>
        <taxon>Pezizomycetes</taxon>
        <taxon>Pezizales</taxon>
        <taxon>Morchellaceae</taxon>
        <taxon>Morchella</taxon>
    </lineage>
</organism>
<dbReference type="Proteomes" id="UP000277580">
    <property type="component" value="Unassembled WGS sequence"/>
</dbReference>
<dbReference type="InParanoid" id="A0A3N4KFZ0"/>
<dbReference type="EMBL" id="ML119152">
    <property type="protein sequence ID" value="RPB09410.1"/>
    <property type="molecule type" value="Genomic_DNA"/>
</dbReference>
<dbReference type="AlphaFoldDB" id="A0A3N4KFZ0"/>
<proteinExistence type="predicted"/>
<dbReference type="OrthoDB" id="3340520at2759"/>
<dbReference type="PANTHER" id="PTHR33973:SF4">
    <property type="entry name" value="OS07G0153300 PROTEIN"/>
    <property type="match status" value="1"/>
</dbReference>
<gene>
    <name evidence="1" type="ORF">P167DRAFT_607969</name>
</gene>
<name>A0A3N4KFZ0_9PEZI</name>
<keyword evidence="2" id="KW-1185">Reference proteome</keyword>
<sequence length="478" mass="54931">MPLKFKGSIGRLFSFSNGYNKNKKWSLFGVDSRDYLRRGNETMEEKMKAFLTENDMNINDYPTVYLITAPRFLGYQFNPVSFWYLKDKDGVLSLVILEVNNTFDERHMYLCRPSNSSLTGFNISFGQTFSQNFSKEFHVSPFNDRAGKYNVLTRDPLSEKEDSNGIVNTTITLYDDFDNKKLIAGLRSVVPPIFLSELSTSVISSTIFVIKYGWSGLITFPRIVWEAAKLFGVKRLKVYLRPEVRRKTISRNATALEIELEKYFRLYLRTRVEKHPVSTIIHYNSAGIGNLPHKETFKSAEAAAMGHEITFTVLSPRFYTVWAANWSIQEVLSAEELKPEHKKIVEISDVVRIINLLDRTPLAPWNRKYHGRALTWPLIKIMRGQKTPTFDQLLTKDLQILNAPKVDPIGYSRCVLQAVLTMRICYGDEVWLGAYDLAIRGVLVYFAWSGFTEAGSFALKLWGAIGGLMVWRIMKDFM</sequence>
<dbReference type="STRING" id="1392247.A0A3N4KFZ0"/>
<dbReference type="Pfam" id="PF07103">
    <property type="entry name" value="DUF1365"/>
    <property type="match status" value="1"/>
</dbReference>